<sequence>MEDWLLFSPKSIASKLGAAYTRIDYNCVDFKFPLAIYFIVTLEAHFVRRPRTQFKYRAWQCSICGGQRQDQRRTKEADTGACEVAYMHRGCTLVAKKKKTGPTLVANFRALFIQKHDRLVCSWKSRNTTVHRTGWKQVDSPPPKKLKTQPSWGKVMLSVFLGHPRCGADRLYSEWANHQRSILPKSPDEFTRGYQDEASREAVQGGPFAS</sequence>
<feature type="compositionally biased region" description="Basic and acidic residues" evidence="1">
    <location>
        <begin position="186"/>
        <end position="200"/>
    </location>
</feature>
<gene>
    <name evidence="2" type="ORF">ANN_06433</name>
</gene>
<proteinExistence type="predicted"/>
<evidence type="ECO:0000313" key="2">
    <source>
        <dbReference type="EMBL" id="KAJ4444637.1"/>
    </source>
</evidence>
<feature type="region of interest" description="Disordered" evidence="1">
    <location>
        <begin position="185"/>
        <end position="210"/>
    </location>
</feature>
<evidence type="ECO:0000313" key="3">
    <source>
        <dbReference type="Proteomes" id="UP001148838"/>
    </source>
</evidence>
<name>A0ABQ8TFB9_PERAM</name>
<evidence type="ECO:0000256" key="1">
    <source>
        <dbReference type="SAM" id="MobiDB-lite"/>
    </source>
</evidence>
<dbReference type="EMBL" id="JAJSOF020000011">
    <property type="protein sequence ID" value="KAJ4444637.1"/>
    <property type="molecule type" value="Genomic_DNA"/>
</dbReference>
<keyword evidence="3" id="KW-1185">Reference proteome</keyword>
<dbReference type="Proteomes" id="UP001148838">
    <property type="component" value="Unassembled WGS sequence"/>
</dbReference>
<reference evidence="2 3" key="1">
    <citation type="journal article" date="2022" name="Allergy">
        <title>Genome assembly and annotation of Periplaneta americana reveal a comprehensive cockroach allergen profile.</title>
        <authorList>
            <person name="Wang L."/>
            <person name="Xiong Q."/>
            <person name="Saelim N."/>
            <person name="Wang L."/>
            <person name="Nong W."/>
            <person name="Wan A.T."/>
            <person name="Shi M."/>
            <person name="Liu X."/>
            <person name="Cao Q."/>
            <person name="Hui J.H.L."/>
            <person name="Sookrung N."/>
            <person name="Leung T.F."/>
            <person name="Tungtrongchitr A."/>
            <person name="Tsui S.K.W."/>
        </authorList>
    </citation>
    <scope>NUCLEOTIDE SEQUENCE [LARGE SCALE GENOMIC DNA]</scope>
    <source>
        <strain evidence="2">PWHHKU_190912</strain>
    </source>
</reference>
<accession>A0ABQ8TFB9</accession>
<protein>
    <submittedName>
        <fullName evidence="2">Uncharacterized protein</fullName>
    </submittedName>
</protein>
<comment type="caution">
    <text evidence="2">The sequence shown here is derived from an EMBL/GenBank/DDBJ whole genome shotgun (WGS) entry which is preliminary data.</text>
</comment>
<organism evidence="2 3">
    <name type="scientific">Periplaneta americana</name>
    <name type="common">American cockroach</name>
    <name type="synonym">Blatta americana</name>
    <dbReference type="NCBI Taxonomy" id="6978"/>
    <lineage>
        <taxon>Eukaryota</taxon>
        <taxon>Metazoa</taxon>
        <taxon>Ecdysozoa</taxon>
        <taxon>Arthropoda</taxon>
        <taxon>Hexapoda</taxon>
        <taxon>Insecta</taxon>
        <taxon>Pterygota</taxon>
        <taxon>Neoptera</taxon>
        <taxon>Polyneoptera</taxon>
        <taxon>Dictyoptera</taxon>
        <taxon>Blattodea</taxon>
        <taxon>Blattoidea</taxon>
        <taxon>Blattidae</taxon>
        <taxon>Blattinae</taxon>
        <taxon>Periplaneta</taxon>
    </lineage>
</organism>